<dbReference type="Proteomes" id="UP000279833">
    <property type="component" value="Unassembled WGS sequence"/>
</dbReference>
<feature type="compositionally biased region" description="Basic and acidic residues" evidence="1">
    <location>
        <begin position="79"/>
        <end position="91"/>
    </location>
</feature>
<gene>
    <name evidence="2" type="ORF">SCUD_LOCUS3441</name>
</gene>
<evidence type="ECO:0000256" key="1">
    <source>
        <dbReference type="SAM" id="MobiDB-lite"/>
    </source>
</evidence>
<dbReference type="WBParaSite" id="SCUD_0000344101-mRNA-1">
    <property type="protein sequence ID" value="SCUD_0000344101-mRNA-1"/>
    <property type="gene ID" value="SCUD_0000344101"/>
</dbReference>
<reference evidence="4" key="1">
    <citation type="submission" date="2016-06" db="UniProtKB">
        <authorList>
            <consortium name="WormBaseParasite"/>
        </authorList>
    </citation>
    <scope>IDENTIFICATION</scope>
</reference>
<name>A0A183JL60_9TREM</name>
<keyword evidence="3" id="KW-1185">Reference proteome</keyword>
<organism evidence="4">
    <name type="scientific">Schistosoma curassoni</name>
    <dbReference type="NCBI Taxonomy" id="6186"/>
    <lineage>
        <taxon>Eukaryota</taxon>
        <taxon>Metazoa</taxon>
        <taxon>Spiralia</taxon>
        <taxon>Lophotrochozoa</taxon>
        <taxon>Platyhelminthes</taxon>
        <taxon>Trematoda</taxon>
        <taxon>Digenea</taxon>
        <taxon>Strigeidida</taxon>
        <taxon>Schistosomatoidea</taxon>
        <taxon>Schistosomatidae</taxon>
        <taxon>Schistosoma</taxon>
    </lineage>
</organism>
<proteinExistence type="predicted"/>
<dbReference type="STRING" id="6186.A0A183JL60"/>
<accession>A0A183JL60</accession>
<evidence type="ECO:0000313" key="3">
    <source>
        <dbReference type="Proteomes" id="UP000279833"/>
    </source>
</evidence>
<reference evidence="2 3" key="2">
    <citation type="submission" date="2018-11" db="EMBL/GenBank/DDBJ databases">
        <authorList>
            <consortium name="Pathogen Informatics"/>
        </authorList>
    </citation>
    <scope>NUCLEOTIDE SEQUENCE [LARGE SCALE GENOMIC DNA]</scope>
    <source>
        <strain evidence="2">Dakar</strain>
        <strain evidence="3">Dakar, Senegal</strain>
    </source>
</reference>
<feature type="region of interest" description="Disordered" evidence="1">
    <location>
        <begin position="78"/>
        <end position="127"/>
    </location>
</feature>
<dbReference type="EMBL" id="UZAK01003911">
    <property type="protein sequence ID" value="VDO81943.1"/>
    <property type="molecule type" value="Genomic_DNA"/>
</dbReference>
<evidence type="ECO:0000313" key="2">
    <source>
        <dbReference type="EMBL" id="VDO81943.1"/>
    </source>
</evidence>
<dbReference type="AlphaFoldDB" id="A0A183JL60"/>
<feature type="compositionally biased region" description="Polar residues" evidence="1">
    <location>
        <begin position="94"/>
        <end position="117"/>
    </location>
</feature>
<evidence type="ECO:0000313" key="4">
    <source>
        <dbReference type="WBParaSite" id="SCUD_0000344101-mRNA-1"/>
    </source>
</evidence>
<protein>
    <submittedName>
        <fullName evidence="2 4">Uncharacterized protein</fullName>
    </submittedName>
</protein>
<sequence>MGQYELAERNENGERFANLCAFNKLIIGGTIFPHKATWVSPDHTTENQIDHIYISKKSAREGNMRQLYDATKKLVRKYSKPERPVKDKEDSPITEIQGQEVMKTSTSDGSHSIQWTARNHLEESDFA</sequence>